<dbReference type="AlphaFoldDB" id="A0A418V410"/>
<dbReference type="EMBL" id="QYYD01000014">
    <property type="protein sequence ID" value="RJF70850.1"/>
    <property type="molecule type" value="Genomic_DNA"/>
</dbReference>
<keyword evidence="2" id="KW-1133">Transmembrane helix</keyword>
<sequence>MAQANLQDPNDPTGAEPRNASRFDSDLQIDPELREGRIGTGRIVAFAAAIALLFGAVFYGMNSTAVDPKTAPVATTVPDTPLSPAAQEAQAKQGTPAASDPGPRVNGQAGVTTGSAPSPATTASPPSSQPSGSEIHRDNAPK</sequence>
<feature type="compositionally biased region" description="Low complexity" evidence="1">
    <location>
        <begin position="112"/>
        <end position="133"/>
    </location>
</feature>
<proteinExistence type="predicted"/>
<protein>
    <submittedName>
        <fullName evidence="3">Uncharacterized protein</fullName>
    </submittedName>
</protein>
<keyword evidence="2" id="KW-0472">Membrane</keyword>
<evidence type="ECO:0000313" key="3">
    <source>
        <dbReference type="EMBL" id="RJF70850.1"/>
    </source>
</evidence>
<dbReference type="Proteomes" id="UP000285523">
    <property type="component" value="Unassembled WGS sequence"/>
</dbReference>
<evidence type="ECO:0000313" key="4">
    <source>
        <dbReference type="Proteomes" id="UP000285523"/>
    </source>
</evidence>
<dbReference type="RefSeq" id="WP_119857294.1">
    <property type="nucleotide sequence ID" value="NZ_QYYD01000014.1"/>
</dbReference>
<feature type="region of interest" description="Disordered" evidence="1">
    <location>
        <begin position="66"/>
        <end position="142"/>
    </location>
</feature>
<feature type="compositionally biased region" description="Low complexity" evidence="1">
    <location>
        <begin position="66"/>
        <end position="80"/>
    </location>
</feature>
<feature type="compositionally biased region" description="Polar residues" evidence="1">
    <location>
        <begin position="1"/>
        <end position="10"/>
    </location>
</feature>
<evidence type="ECO:0000256" key="1">
    <source>
        <dbReference type="SAM" id="MobiDB-lite"/>
    </source>
</evidence>
<organism evidence="3 4">
    <name type="scientific">Rhodopseudomonas palustris</name>
    <dbReference type="NCBI Taxonomy" id="1076"/>
    <lineage>
        <taxon>Bacteria</taxon>
        <taxon>Pseudomonadati</taxon>
        <taxon>Pseudomonadota</taxon>
        <taxon>Alphaproteobacteria</taxon>
        <taxon>Hyphomicrobiales</taxon>
        <taxon>Nitrobacteraceae</taxon>
        <taxon>Rhodopseudomonas</taxon>
    </lineage>
</organism>
<comment type="caution">
    <text evidence="3">The sequence shown here is derived from an EMBL/GenBank/DDBJ whole genome shotgun (WGS) entry which is preliminary data.</text>
</comment>
<feature type="region of interest" description="Disordered" evidence="1">
    <location>
        <begin position="1"/>
        <end position="28"/>
    </location>
</feature>
<accession>A0A418V410</accession>
<reference evidence="3 4" key="1">
    <citation type="submission" date="2018-09" db="EMBL/GenBank/DDBJ databases">
        <title>Draft genome sequence of Rhodopseudomonas palustris 2.1.18.</title>
        <authorList>
            <person name="Robertson S.L."/>
            <person name="Meyer T.E."/>
            <person name="Kyndt J.A."/>
        </authorList>
    </citation>
    <scope>NUCLEOTIDE SEQUENCE [LARGE SCALE GENOMIC DNA]</scope>
    <source>
        <strain evidence="3 4">2.1.18</strain>
    </source>
</reference>
<name>A0A418V410_RHOPL</name>
<evidence type="ECO:0000256" key="2">
    <source>
        <dbReference type="SAM" id="Phobius"/>
    </source>
</evidence>
<gene>
    <name evidence="3" type="ORF">D4Q52_14550</name>
</gene>
<feature type="transmembrane region" description="Helical" evidence="2">
    <location>
        <begin position="43"/>
        <end position="61"/>
    </location>
</feature>
<feature type="compositionally biased region" description="Basic and acidic residues" evidence="1">
    <location>
        <begin position="19"/>
        <end position="28"/>
    </location>
</feature>
<keyword evidence="2" id="KW-0812">Transmembrane</keyword>
<dbReference type="OrthoDB" id="8141352at2"/>